<dbReference type="PANTHER" id="PTHR45782:SF4">
    <property type="entry name" value="MITOCHONDRIAL RIBOSOME-ASSOCIATED GTPASE 1"/>
    <property type="match status" value="1"/>
</dbReference>
<dbReference type="GeneID" id="43580493"/>
<dbReference type="Pfam" id="PF01926">
    <property type="entry name" value="MMR_HSR1"/>
    <property type="match status" value="1"/>
</dbReference>
<reference evidence="4 5" key="1">
    <citation type="submission" date="2019-09" db="EMBL/GenBank/DDBJ databases">
        <authorList>
            <person name="Brejova B."/>
        </authorList>
    </citation>
    <scope>NUCLEOTIDE SEQUENCE [LARGE SCALE GENOMIC DNA]</scope>
</reference>
<dbReference type="GO" id="GO:0032543">
    <property type="term" value="P:mitochondrial translation"/>
    <property type="evidence" value="ECO:0007669"/>
    <property type="project" value="TreeGrafter"/>
</dbReference>
<dbReference type="GO" id="GO:0003924">
    <property type="term" value="F:GTPase activity"/>
    <property type="evidence" value="ECO:0007669"/>
    <property type="project" value="TreeGrafter"/>
</dbReference>
<dbReference type="OrthoDB" id="269151at2759"/>
<evidence type="ECO:0000313" key="4">
    <source>
        <dbReference type="EMBL" id="VVT47359.1"/>
    </source>
</evidence>
<dbReference type="SUPFAM" id="SSF52540">
    <property type="entry name" value="P-loop containing nucleoside triphosphate hydrolases"/>
    <property type="match status" value="1"/>
</dbReference>
<keyword evidence="2" id="KW-0342">GTP-binding</keyword>
<evidence type="ECO:0000259" key="3">
    <source>
        <dbReference type="Pfam" id="PF01926"/>
    </source>
</evidence>
<accession>A0A5E8B6W5</accession>
<dbReference type="AlphaFoldDB" id="A0A5E8B6W5"/>
<dbReference type="PANTHER" id="PTHR45782">
    <property type="entry name" value="MITOCHONDRIAL RIBOSOME-ASSOCIATED GTPASE 1"/>
    <property type="match status" value="1"/>
</dbReference>
<name>A0A5E8B6W5_9ASCO</name>
<dbReference type="GO" id="GO:0005525">
    <property type="term" value="F:GTP binding"/>
    <property type="evidence" value="ECO:0007669"/>
    <property type="project" value="UniProtKB-KW"/>
</dbReference>
<dbReference type="Gene3D" id="3.40.50.300">
    <property type="entry name" value="P-loop containing nucleotide triphosphate hydrolases"/>
    <property type="match status" value="1"/>
</dbReference>
<feature type="domain" description="G" evidence="3">
    <location>
        <begin position="141"/>
        <end position="221"/>
    </location>
</feature>
<evidence type="ECO:0000256" key="2">
    <source>
        <dbReference type="ARBA" id="ARBA00023134"/>
    </source>
</evidence>
<protein>
    <recommendedName>
        <fullName evidence="3">G domain-containing protein</fullName>
    </recommendedName>
</protein>
<dbReference type="Gene3D" id="1.10.1580.10">
    <property type="match status" value="1"/>
</dbReference>
<dbReference type="EMBL" id="CABVLU010000001">
    <property type="protein sequence ID" value="VVT47359.1"/>
    <property type="molecule type" value="Genomic_DNA"/>
</dbReference>
<proteinExistence type="predicted"/>
<evidence type="ECO:0000256" key="1">
    <source>
        <dbReference type="ARBA" id="ARBA00022741"/>
    </source>
</evidence>
<keyword evidence="5" id="KW-1185">Reference proteome</keyword>
<evidence type="ECO:0000313" key="5">
    <source>
        <dbReference type="Proteomes" id="UP000398389"/>
    </source>
</evidence>
<dbReference type="Proteomes" id="UP000398389">
    <property type="component" value="Unassembled WGS sequence"/>
</dbReference>
<dbReference type="GO" id="GO:0005739">
    <property type="term" value="C:mitochondrion"/>
    <property type="evidence" value="ECO:0007669"/>
    <property type="project" value="TreeGrafter"/>
</dbReference>
<dbReference type="InterPro" id="IPR006073">
    <property type="entry name" value="GTP-bd"/>
</dbReference>
<keyword evidence="1" id="KW-0547">Nucleotide-binding</keyword>
<organism evidence="4 5">
    <name type="scientific">Magnusiomyces paraingens</name>
    <dbReference type="NCBI Taxonomy" id="2606893"/>
    <lineage>
        <taxon>Eukaryota</taxon>
        <taxon>Fungi</taxon>
        <taxon>Dikarya</taxon>
        <taxon>Ascomycota</taxon>
        <taxon>Saccharomycotina</taxon>
        <taxon>Dipodascomycetes</taxon>
        <taxon>Dipodascales</taxon>
        <taxon>Dipodascaceae</taxon>
        <taxon>Magnusiomyces</taxon>
    </lineage>
</organism>
<dbReference type="RefSeq" id="XP_031852284.1">
    <property type="nucleotide sequence ID" value="XM_031996393.1"/>
</dbReference>
<dbReference type="InterPro" id="IPR023179">
    <property type="entry name" value="GTP-bd_ortho_bundle_sf"/>
</dbReference>
<sequence length="344" mass="38417">MKPPSPSTISSTVTSVFKPRLEFPKYNVTKSNFLGHHRVALQRMRALSQDVDLLVEVRDARAPLSTRNGLFSRVFSQNTPRVVLYSKRDLSPLTQAQVDAWHPERNGVLVDCNSMGDVRKVLRVAKALANRMDPPPPLGAKILVAGMPNVGKSTFLNNLRTAGTSIKTKAAQTGGLAGVTRGISNEIRISSNPSIFIYDTPGVFVPYVSDEKAMVALAITGAMRTSIIDPIIQADYLLYRLNLQSPDGKFYSEYLSRPTNNVRELLNAVWIKKLKPKQKGGGFNEVGAAALWVDRWRQGYEGKVMLDNIDKYADGTRIQEALLDNFDMDFEEESKRWKKKDVFQ</sequence>
<dbReference type="InterPro" id="IPR027417">
    <property type="entry name" value="P-loop_NTPase"/>
</dbReference>
<gene>
    <name evidence="4" type="ORF">SAPINGB_P001672</name>
</gene>